<keyword evidence="3" id="KW-1185">Reference proteome</keyword>
<evidence type="ECO:0000313" key="2">
    <source>
        <dbReference type="EMBL" id="KAK7688774.1"/>
    </source>
</evidence>
<name>A0AAW0GBS3_9APHY</name>
<feature type="region of interest" description="Disordered" evidence="1">
    <location>
        <begin position="129"/>
        <end position="284"/>
    </location>
</feature>
<evidence type="ECO:0000256" key="1">
    <source>
        <dbReference type="SAM" id="MobiDB-lite"/>
    </source>
</evidence>
<reference evidence="2 3" key="1">
    <citation type="submission" date="2022-09" db="EMBL/GenBank/DDBJ databases">
        <authorList>
            <person name="Palmer J.M."/>
        </authorList>
    </citation>
    <scope>NUCLEOTIDE SEQUENCE [LARGE SCALE GENOMIC DNA]</scope>
    <source>
        <strain evidence="2 3">DSM 7382</strain>
    </source>
</reference>
<feature type="compositionally biased region" description="Polar residues" evidence="1">
    <location>
        <begin position="145"/>
        <end position="176"/>
    </location>
</feature>
<sequence length="284" mass="31100">MAMASSYHLRPVVESPSPSTSTTTSSDRTPPPRNGQSHVNLLPPASANRRPMSPTSIRDLDLSTTRRGGDTTTRIWPTPPTGHELMALFPPAPPMNIISGPTSGFFQREERAFFAQAGKEIVRVKIEVDMPHSPNDDNRGKSHLSRQNSRSSQFSPQSTPTGGSFNSSPNIRSNHQAPPFPHESSRTTRQGPVPLAVQPVYPASHPSGAAMAPPPLPPSHRPAYPIRSPTEDQQPHLHPPVGAHSVPGPMGDEYRDESDDSWRTPMPHNQRRRAGKHTRRVVVK</sequence>
<feature type="compositionally biased region" description="Low complexity" evidence="1">
    <location>
        <begin position="15"/>
        <end position="28"/>
    </location>
</feature>
<gene>
    <name evidence="2" type="ORF">QCA50_008313</name>
</gene>
<comment type="caution">
    <text evidence="2">The sequence shown here is derived from an EMBL/GenBank/DDBJ whole genome shotgun (WGS) entry which is preliminary data.</text>
</comment>
<accession>A0AAW0GBS3</accession>
<dbReference type="AlphaFoldDB" id="A0AAW0GBS3"/>
<evidence type="ECO:0000313" key="3">
    <source>
        <dbReference type="Proteomes" id="UP001385951"/>
    </source>
</evidence>
<proteinExistence type="predicted"/>
<dbReference type="EMBL" id="JASBNA010000010">
    <property type="protein sequence ID" value="KAK7688774.1"/>
    <property type="molecule type" value="Genomic_DNA"/>
</dbReference>
<feature type="compositionally biased region" description="Basic and acidic residues" evidence="1">
    <location>
        <begin position="129"/>
        <end position="140"/>
    </location>
</feature>
<dbReference type="Proteomes" id="UP001385951">
    <property type="component" value="Unassembled WGS sequence"/>
</dbReference>
<organism evidence="2 3">
    <name type="scientific">Cerrena zonata</name>
    <dbReference type="NCBI Taxonomy" id="2478898"/>
    <lineage>
        <taxon>Eukaryota</taxon>
        <taxon>Fungi</taxon>
        <taxon>Dikarya</taxon>
        <taxon>Basidiomycota</taxon>
        <taxon>Agaricomycotina</taxon>
        <taxon>Agaricomycetes</taxon>
        <taxon>Polyporales</taxon>
        <taxon>Cerrenaceae</taxon>
        <taxon>Cerrena</taxon>
    </lineage>
</organism>
<feature type="region of interest" description="Disordered" evidence="1">
    <location>
        <begin position="1"/>
        <end position="82"/>
    </location>
</feature>
<protein>
    <submittedName>
        <fullName evidence="2">Uncharacterized protein</fullName>
    </submittedName>
</protein>
<feature type="compositionally biased region" description="Basic residues" evidence="1">
    <location>
        <begin position="269"/>
        <end position="284"/>
    </location>
</feature>